<name>A0A2G5F0F0_AQUCA</name>
<dbReference type="EMBL" id="KZ305020">
    <property type="protein sequence ID" value="PIA61367.1"/>
    <property type="molecule type" value="Genomic_DNA"/>
</dbReference>
<proteinExistence type="predicted"/>
<gene>
    <name evidence="2" type="ORF">AQUCO_00300723v1</name>
</gene>
<feature type="compositionally biased region" description="Polar residues" evidence="1">
    <location>
        <begin position="234"/>
        <end position="244"/>
    </location>
</feature>
<dbReference type="AlphaFoldDB" id="A0A2G5F0F0"/>
<evidence type="ECO:0000256" key="1">
    <source>
        <dbReference type="SAM" id="MobiDB-lite"/>
    </source>
</evidence>
<accession>A0A2G5F0F0</accession>
<dbReference type="PANTHER" id="PTHR34105">
    <property type="entry name" value="PROLINE-, GLUTAMIC ACID- AND LEUCINE-RICH PROTEIN 1"/>
    <property type="match status" value="1"/>
</dbReference>
<reference evidence="2 3" key="1">
    <citation type="submission" date="2017-09" db="EMBL/GenBank/DDBJ databases">
        <title>WGS assembly of Aquilegia coerulea Goldsmith.</title>
        <authorList>
            <person name="Hodges S."/>
            <person name="Kramer E."/>
            <person name="Nordborg M."/>
            <person name="Tomkins J."/>
            <person name="Borevitz J."/>
            <person name="Derieg N."/>
            <person name="Yan J."/>
            <person name="Mihaltcheva S."/>
            <person name="Hayes R.D."/>
            <person name="Rokhsar D."/>
        </authorList>
    </citation>
    <scope>NUCLEOTIDE SEQUENCE [LARGE SCALE GENOMIC DNA]</scope>
    <source>
        <strain evidence="3">cv. Goldsmith</strain>
    </source>
</reference>
<keyword evidence="3" id="KW-1185">Reference proteome</keyword>
<protein>
    <submittedName>
        <fullName evidence="2">Uncharacterized protein</fullName>
    </submittedName>
</protein>
<feature type="region of interest" description="Disordered" evidence="1">
    <location>
        <begin position="229"/>
        <end position="253"/>
    </location>
</feature>
<sequence length="455" mass="49365">MLRSGVAPYLAQEVINHALDDLDSYNHGSTNASLNTYSKHATYALQQTSNPKRKYATLTGAASDHQNGLSVEPRSKPATPISVQIAALQALEALLTVGGALRSESWRSKVDFLLINIASNTCDGGWANEERAGSIISGEFSSTWADFQLAALRALLPSLLSQARCRQQYLGRSLDLFRRGKQEAGTKLAEFCAYALLALEVLIHPRALPLAKFSLDNCNGFDKGFNPKFPEKPFSSSQEQNTPFSRGVLGIDEPDPDDHLYEIWLGNGEEVGARICNIDENMEQSDKPSNADPLTEKLAYDGSVGTLLVDEGRCNESTRNMNVETGRYAADEVMVSIERFQVPVAFSKVGTSDKGVMKPCGQSGSSAIESITRVMIDKNALEDSNKGVIPPSRSEEAAFSKGTISVIDDKIAVASCTSLLSKGKQYTSGNDSDDSIPDIIMVIQIQIQIWTEIIG</sequence>
<organism evidence="2 3">
    <name type="scientific">Aquilegia coerulea</name>
    <name type="common">Rocky mountain columbine</name>
    <dbReference type="NCBI Taxonomy" id="218851"/>
    <lineage>
        <taxon>Eukaryota</taxon>
        <taxon>Viridiplantae</taxon>
        <taxon>Streptophyta</taxon>
        <taxon>Embryophyta</taxon>
        <taxon>Tracheophyta</taxon>
        <taxon>Spermatophyta</taxon>
        <taxon>Magnoliopsida</taxon>
        <taxon>Ranunculales</taxon>
        <taxon>Ranunculaceae</taxon>
        <taxon>Thalictroideae</taxon>
        <taxon>Aquilegia</taxon>
    </lineage>
</organism>
<dbReference type="PANTHER" id="PTHR34105:SF1">
    <property type="entry name" value="PROLINE-, GLUTAMIC ACID- AND LEUCINE-RICH PROTEIN 1"/>
    <property type="match status" value="1"/>
</dbReference>
<dbReference type="OrthoDB" id="1188935at2759"/>
<dbReference type="GO" id="GO:0006364">
    <property type="term" value="P:rRNA processing"/>
    <property type="evidence" value="ECO:0007669"/>
    <property type="project" value="TreeGrafter"/>
</dbReference>
<dbReference type="STRING" id="218851.A0A2G5F0F0"/>
<dbReference type="GO" id="GO:0005634">
    <property type="term" value="C:nucleus"/>
    <property type="evidence" value="ECO:0007669"/>
    <property type="project" value="TreeGrafter"/>
</dbReference>
<evidence type="ECO:0000313" key="2">
    <source>
        <dbReference type="EMBL" id="PIA61367.1"/>
    </source>
</evidence>
<dbReference type="InParanoid" id="A0A2G5F0F0"/>
<dbReference type="Proteomes" id="UP000230069">
    <property type="component" value="Unassembled WGS sequence"/>
</dbReference>
<evidence type="ECO:0000313" key="3">
    <source>
        <dbReference type="Proteomes" id="UP000230069"/>
    </source>
</evidence>